<feature type="region of interest" description="Disordered" evidence="1">
    <location>
        <begin position="119"/>
        <end position="166"/>
    </location>
</feature>
<feature type="region of interest" description="Disordered" evidence="1">
    <location>
        <begin position="208"/>
        <end position="243"/>
    </location>
</feature>
<accession>Q9U672</accession>
<feature type="compositionally biased region" description="Pro residues" evidence="1">
    <location>
        <begin position="637"/>
        <end position="652"/>
    </location>
</feature>
<feature type="compositionally biased region" description="Low complexity" evidence="1">
    <location>
        <begin position="31"/>
        <end position="54"/>
    </location>
</feature>
<reference evidence="2" key="2">
    <citation type="submission" date="1999-10" db="EMBL/GenBank/DDBJ databases">
        <authorList>
            <person name="Guillebault D."/>
            <person name="Moreau H."/>
        </authorList>
    </citation>
    <scope>NUCLEOTIDE SEQUENCE</scope>
    <source>
        <strain evidence="2">ATTC50050</strain>
    </source>
</reference>
<organism evidence="2">
    <name type="scientific">Crypthecodinium cohnii</name>
    <name type="common">Dinoflagellate</name>
    <name type="synonym">Glenodinium cohnii</name>
    <dbReference type="NCBI Taxonomy" id="2866"/>
    <lineage>
        <taxon>Eukaryota</taxon>
        <taxon>Sar</taxon>
        <taxon>Alveolata</taxon>
        <taxon>Dinophyceae</taxon>
        <taxon>Gonyaulacales</taxon>
        <taxon>Crypthecodiniaceae</taxon>
        <taxon>Crypthecodinium</taxon>
    </lineage>
</organism>
<gene>
    <name evidence="2" type="primary">Dip4</name>
</gene>
<evidence type="ECO:0000313" key="2">
    <source>
        <dbReference type="EMBL" id="AAF05739.1"/>
    </source>
</evidence>
<feature type="compositionally biased region" description="Pro residues" evidence="1">
    <location>
        <begin position="533"/>
        <end position="558"/>
    </location>
</feature>
<evidence type="ECO:0000256" key="1">
    <source>
        <dbReference type="SAM" id="MobiDB-lite"/>
    </source>
</evidence>
<proteinExistence type="evidence at transcript level"/>
<feature type="non-terminal residue" evidence="2">
    <location>
        <position position="1"/>
    </location>
</feature>
<feature type="compositionally biased region" description="Gly residues" evidence="1">
    <location>
        <begin position="148"/>
        <end position="162"/>
    </location>
</feature>
<feature type="region of interest" description="Disordered" evidence="1">
    <location>
        <begin position="1"/>
        <end position="54"/>
    </location>
</feature>
<dbReference type="EMBL" id="AF191743">
    <property type="protein sequence ID" value="AAF05739.1"/>
    <property type="molecule type" value="mRNA"/>
</dbReference>
<feature type="compositionally biased region" description="Low complexity" evidence="1">
    <location>
        <begin position="209"/>
        <end position="222"/>
    </location>
</feature>
<dbReference type="AlphaFoldDB" id="Q9U672"/>
<name>Q9U672_CRYCO</name>
<feature type="compositionally biased region" description="Low complexity" evidence="1">
    <location>
        <begin position="388"/>
        <end position="427"/>
    </location>
</feature>
<reference evidence="2" key="1">
    <citation type="journal article" date="1999" name="J. Eukaryot. Microbiol.">
        <title>Cyclic expression of a nuclear protein in a dinoflagellate.</title>
        <authorList>
            <person name="Bhaud Y."/>
            <person name="Geraud M.L."/>
            <person name="Ausseil J."/>
            <person name="Soyer-Gobillard M.O."/>
            <person name="Moreau H."/>
        </authorList>
    </citation>
    <scope>NUCLEOTIDE SEQUENCE</scope>
    <source>
        <strain evidence="2">ATTC50050</strain>
    </source>
</reference>
<feature type="region of interest" description="Disordered" evidence="1">
    <location>
        <begin position="480"/>
        <end position="807"/>
    </location>
</feature>
<feature type="compositionally biased region" description="Gly residues" evidence="1">
    <location>
        <begin position="127"/>
        <end position="139"/>
    </location>
</feature>
<protein>
    <submittedName>
        <fullName evidence="2">Dinap1 interacting protein 4</fullName>
    </submittedName>
</protein>
<feature type="region of interest" description="Disordered" evidence="1">
    <location>
        <begin position="376"/>
        <end position="427"/>
    </location>
</feature>
<feature type="compositionally biased region" description="Polar residues" evidence="1">
    <location>
        <begin position="733"/>
        <end position="744"/>
    </location>
</feature>
<sequence length="807" mass="81435">GNANNDVPNAGRPRVKPAPPYPPHTAPAPPGGSTAPTAASSTAAAGPGTAATSAAASVGVAMPSVAPGATMVATGPPGTMPGAGGQSLISQWLLPGSAPILFNGQDMRMNTSADLRTVLGSFRRPGDGGTAPQGQGQGQGQPSTSSSGPGGGGDAAPGGTGPAAGTPEAAQLQHALGAQILVGPPMMGMPMDPFVGLPIPGPVPPGVAPPGVAGAPGSAPAPGGEGGAARRHGAGNNRHGDGLPWRELDRFNLNANRFLGRTGHQRWVAPSDSMVGELLSFLTHMSIANNALGIAIAEVKATLEETGTLPPRQRVGLSATMMAGARALRSSAQYFQNTDHLNENMFAVPFGNLAQMGASAQQIQAHLQHAAAHLQGGLPHEPPLLAGTAPAESQQQQPENQQQSSAQQQQQQPLTQQQQQHQQQQLLHAARQARQILIASQAMHPQSQQQHNVAAHFLMAQQAAVAAAGAAAAAGTAAPHAGQAGTAPAGSDTAAAATTASTSTGLPSTAGGATGAADAAHAKATPPRQDHLPPSPASSPMPQCPPPPPTGARPPCPLLQPASSDPLPTPRQASDGSQDQQQQQIGVTFRVRRRGDIHAGIPEGLPEGLPTGDFPPEQYVYGPWRGGELPKAGPPQSKLPPVPSVPPPPPPKMMGMQGPPASAARPKSPTPSPPRDGEAAGGQPSNDGAETASASSTGFDSNGMGMLGPLGQLMMQQMPLGVPQAKSPMPTDAQEQFATSSRSWFETAEESLALPQPVQSASESPPAIPRSPIRENEQDDEAAPSPIGLDSGNPPSPSTASEEVADF</sequence>
<feature type="compositionally biased region" description="Low complexity" evidence="1">
    <location>
        <begin position="572"/>
        <end position="584"/>
    </location>
</feature>
<feature type="compositionally biased region" description="Polar residues" evidence="1">
    <location>
        <begin position="683"/>
        <end position="700"/>
    </location>
</feature>
<feature type="compositionally biased region" description="Pro residues" evidence="1">
    <location>
        <begin position="16"/>
        <end position="30"/>
    </location>
</feature>
<feature type="compositionally biased region" description="Low complexity" evidence="1">
    <location>
        <begin position="480"/>
        <end position="527"/>
    </location>
</feature>
<feature type="compositionally biased region" description="Low complexity" evidence="1">
    <location>
        <begin position="703"/>
        <end position="724"/>
    </location>
</feature>